<keyword evidence="2" id="KW-1185">Reference proteome</keyword>
<gene>
    <name evidence="1" type="ORF">CEV32_4712</name>
</gene>
<reference evidence="1 2" key="1">
    <citation type="submission" date="2017-07" db="EMBL/GenBank/DDBJ databases">
        <title>Phylogenetic study on the rhizospheric bacterium Ochrobactrum sp. A44.</title>
        <authorList>
            <person name="Krzyzanowska D.M."/>
            <person name="Ossowicki A."/>
            <person name="Rajewska M."/>
            <person name="Maciag T."/>
            <person name="Kaczynski Z."/>
            <person name="Czerwicka M."/>
            <person name="Jafra S."/>
        </authorList>
    </citation>
    <scope>NUCLEOTIDE SEQUENCE [LARGE SCALE GENOMIC DNA]</scope>
    <source>
        <strain evidence="1 2">PR17</strain>
    </source>
</reference>
<dbReference type="Proteomes" id="UP000216345">
    <property type="component" value="Unassembled WGS sequence"/>
</dbReference>
<evidence type="ECO:0000313" key="2">
    <source>
        <dbReference type="Proteomes" id="UP000216345"/>
    </source>
</evidence>
<dbReference type="RefSeq" id="WP_167382766.1">
    <property type="nucleotide sequence ID" value="NZ_JBHEEL010000008.1"/>
</dbReference>
<proteinExistence type="predicted"/>
<dbReference type="EMBL" id="NNRK01000025">
    <property type="protein sequence ID" value="OYR15440.1"/>
    <property type="molecule type" value="Genomic_DNA"/>
</dbReference>
<protein>
    <submittedName>
        <fullName evidence="1">Uncharacterized protein</fullName>
    </submittedName>
</protein>
<accession>A0A256FL01</accession>
<evidence type="ECO:0000313" key="1">
    <source>
        <dbReference type="EMBL" id="OYR15440.1"/>
    </source>
</evidence>
<organism evidence="1 2">
    <name type="scientific">Brucella rhizosphaerae</name>
    <dbReference type="NCBI Taxonomy" id="571254"/>
    <lineage>
        <taxon>Bacteria</taxon>
        <taxon>Pseudomonadati</taxon>
        <taxon>Pseudomonadota</taxon>
        <taxon>Alphaproteobacteria</taxon>
        <taxon>Hyphomicrobiales</taxon>
        <taxon>Brucellaceae</taxon>
        <taxon>Brucella/Ochrobactrum group</taxon>
        <taxon>Brucella</taxon>
    </lineage>
</organism>
<dbReference type="AlphaFoldDB" id="A0A256FL01"/>
<sequence>MHWEQSDVKGAIVIVWARGFDGGKAIDPLPDRAVDTTHHLNCCLPLWDSARLS</sequence>
<comment type="caution">
    <text evidence="1">The sequence shown here is derived from an EMBL/GenBank/DDBJ whole genome shotgun (WGS) entry which is preliminary data.</text>
</comment>
<name>A0A256FL01_9HYPH</name>